<reference evidence="1 2" key="1">
    <citation type="submission" date="2016-09" db="EMBL/GenBank/DDBJ databases">
        <title>Couchioplanes caeruleus draft genome sequence.</title>
        <authorList>
            <person name="Sheehan J."/>
            <person name="Caffrey P."/>
        </authorList>
    </citation>
    <scope>NUCLEOTIDE SEQUENCE [LARGE SCALE GENOMIC DNA]</scope>
    <source>
        <strain evidence="1 2">DSM 43634</strain>
    </source>
</reference>
<dbReference type="Proteomes" id="UP000182486">
    <property type="component" value="Unassembled WGS sequence"/>
</dbReference>
<evidence type="ECO:0000313" key="1">
    <source>
        <dbReference type="EMBL" id="OJF10278.1"/>
    </source>
</evidence>
<evidence type="ECO:0000313" key="2">
    <source>
        <dbReference type="Proteomes" id="UP000182486"/>
    </source>
</evidence>
<gene>
    <name evidence="1" type="ORF">BG844_32825</name>
</gene>
<dbReference type="AlphaFoldDB" id="A0A1K0GDQ3"/>
<organism evidence="1 2">
    <name type="scientific">Couchioplanes caeruleus subsp. caeruleus</name>
    <dbReference type="NCBI Taxonomy" id="56427"/>
    <lineage>
        <taxon>Bacteria</taxon>
        <taxon>Bacillati</taxon>
        <taxon>Actinomycetota</taxon>
        <taxon>Actinomycetes</taxon>
        <taxon>Micromonosporales</taxon>
        <taxon>Micromonosporaceae</taxon>
        <taxon>Couchioplanes</taxon>
    </lineage>
</organism>
<accession>A0A1K0GDQ3</accession>
<dbReference type="EMBL" id="MEIA01000482">
    <property type="protein sequence ID" value="OJF10278.1"/>
    <property type="molecule type" value="Genomic_DNA"/>
</dbReference>
<keyword evidence="2" id="KW-1185">Reference proteome</keyword>
<dbReference type="RefSeq" id="WP_071809327.1">
    <property type="nucleotide sequence ID" value="NZ_MEIA01000482.1"/>
</dbReference>
<protein>
    <submittedName>
        <fullName evidence="1">Regulator</fullName>
    </submittedName>
</protein>
<comment type="caution">
    <text evidence="1">The sequence shown here is derived from an EMBL/GenBank/DDBJ whole genome shotgun (WGS) entry which is preliminary data.</text>
</comment>
<proteinExistence type="predicted"/>
<name>A0A1K0GDQ3_9ACTN</name>
<sequence length="66" mass="7908">MPRKLMGAAEIRQRLGEISRQRVYQLTHRPDWPAPYDELIQGKVWRRDDVEARIKQHRPDSDDQTP</sequence>